<dbReference type="EMBL" id="LFJV01000057">
    <property type="protein sequence ID" value="KMM32517.1"/>
    <property type="molecule type" value="Genomic_DNA"/>
</dbReference>
<reference evidence="1 2" key="1">
    <citation type="submission" date="2015-06" db="EMBL/GenBank/DDBJ databases">
        <title>Draft Genome Sequence of Parabacteroides goldsteinii with Putative Novel Metallo-Beta-Lactamases Isolated from a Blood Culture from a Human Patient.</title>
        <authorList>
            <person name="Krogh T.J."/>
            <person name="Agergaard C.N."/>
            <person name="Moller-Jensen J."/>
            <person name="Justesen U.S."/>
        </authorList>
    </citation>
    <scope>NUCLEOTIDE SEQUENCE [LARGE SCALE GENOMIC DNA]</scope>
    <source>
        <strain evidence="1 2">910340</strain>
    </source>
</reference>
<dbReference type="RefSeq" id="WP_008771433.1">
    <property type="nucleotide sequence ID" value="NZ_LFJV01000057.1"/>
</dbReference>
<protein>
    <recommendedName>
        <fullName evidence="3">Toprim domain-containing protein</fullName>
    </recommendedName>
</protein>
<evidence type="ECO:0000313" key="2">
    <source>
        <dbReference type="Proteomes" id="UP000036166"/>
    </source>
</evidence>
<sequence>MKVDFNQIKTTISLPDFLLELGWKIVEGSSNSCPKMSNGTHTIVIKRNSQNQYTYWDVHSDSVRGRSIMDLMQEHLFETTGKMPTLREVGEILQNYINTNRITTPEKSRYEVGNTSMRADELQFYLSQLQPYKGNYLQKRGILKESIESRFFKDTLFIREVKNKGSVYRNVCIKMYNENGVQAISQRNETFKGIIGGKFDCLATSNHDKSRPIDILYIGESFIDCISHYQLRHSGSDLNLVYVSTEGTFTEGQMRLLRLILDKNQVKELRSIFDNDKQGHKYTLWLHRYFHGDTTDVESLSNDELRNKVRELKNVELSENKDWNDDLKISCGICSSTEDGQ</sequence>
<name>A0A0J6FCZ2_9BACT</name>
<dbReference type="CDD" id="cd01029">
    <property type="entry name" value="TOPRIM_primases"/>
    <property type="match status" value="1"/>
</dbReference>
<proteinExistence type="predicted"/>
<dbReference type="AlphaFoldDB" id="A0A0J6FCZ2"/>
<dbReference type="Proteomes" id="UP000036166">
    <property type="component" value="Unassembled WGS sequence"/>
</dbReference>
<evidence type="ECO:0000313" key="1">
    <source>
        <dbReference type="EMBL" id="KMM32517.1"/>
    </source>
</evidence>
<dbReference type="PATRIC" id="fig|328812.4.peg.4299"/>
<evidence type="ECO:0008006" key="3">
    <source>
        <dbReference type="Google" id="ProtNLM"/>
    </source>
</evidence>
<dbReference type="InterPro" id="IPR034154">
    <property type="entry name" value="TOPRIM_DnaG/twinkle"/>
</dbReference>
<gene>
    <name evidence="1" type="ORF">ACM15_16710</name>
</gene>
<organism evidence="1 2">
    <name type="scientific">Parabacteroides goldsteinii</name>
    <dbReference type="NCBI Taxonomy" id="328812"/>
    <lineage>
        <taxon>Bacteria</taxon>
        <taxon>Pseudomonadati</taxon>
        <taxon>Bacteroidota</taxon>
        <taxon>Bacteroidia</taxon>
        <taxon>Bacteroidales</taxon>
        <taxon>Tannerellaceae</taxon>
        <taxon>Parabacteroides</taxon>
    </lineage>
</organism>
<accession>A0A0J6FCZ2</accession>
<dbReference type="Pfam" id="PF13155">
    <property type="entry name" value="Toprim_2"/>
    <property type="match status" value="1"/>
</dbReference>
<dbReference type="Gene3D" id="3.40.1360.10">
    <property type="match status" value="1"/>
</dbReference>
<comment type="caution">
    <text evidence="1">The sequence shown here is derived from an EMBL/GenBank/DDBJ whole genome shotgun (WGS) entry which is preliminary data.</text>
</comment>